<reference evidence="3" key="1">
    <citation type="journal article" date="2019" name="Int. J. Syst. Evol. Microbiol.">
        <title>The Global Catalogue of Microorganisms (GCM) 10K type strain sequencing project: providing services to taxonomists for standard genome sequencing and annotation.</title>
        <authorList>
            <consortium name="The Broad Institute Genomics Platform"/>
            <consortium name="The Broad Institute Genome Sequencing Center for Infectious Disease"/>
            <person name="Wu L."/>
            <person name="Ma J."/>
        </authorList>
    </citation>
    <scope>NUCLEOTIDE SEQUENCE [LARGE SCALE GENOMIC DNA]</scope>
    <source>
        <strain evidence="3">CGMCC 4.7426</strain>
    </source>
</reference>
<accession>A0ABV9DJ45</accession>
<evidence type="ECO:0000313" key="2">
    <source>
        <dbReference type="EMBL" id="MFC4558832.1"/>
    </source>
</evidence>
<name>A0ABV9DJ45_9BACI</name>
<proteinExistence type="predicted"/>
<dbReference type="InterPro" id="IPR008258">
    <property type="entry name" value="Transglycosylase_SLT_dom_1"/>
</dbReference>
<gene>
    <name evidence="2" type="ORF">ACFO3D_11510</name>
</gene>
<keyword evidence="3" id="KW-1185">Reference proteome</keyword>
<dbReference type="RefSeq" id="WP_390296336.1">
    <property type="nucleotide sequence ID" value="NZ_JBHSFU010000006.1"/>
</dbReference>
<comment type="caution">
    <text evidence="2">The sequence shown here is derived from an EMBL/GenBank/DDBJ whole genome shotgun (WGS) entry which is preliminary data.</text>
</comment>
<dbReference type="PANTHER" id="PTHR37423">
    <property type="entry name" value="SOLUBLE LYTIC MUREIN TRANSGLYCOSYLASE-RELATED"/>
    <property type="match status" value="1"/>
</dbReference>
<organism evidence="2 3">
    <name type="scientific">Virgibacillus kekensis</name>
    <dbReference type="NCBI Taxonomy" id="202261"/>
    <lineage>
        <taxon>Bacteria</taxon>
        <taxon>Bacillati</taxon>
        <taxon>Bacillota</taxon>
        <taxon>Bacilli</taxon>
        <taxon>Bacillales</taxon>
        <taxon>Bacillaceae</taxon>
        <taxon>Virgibacillus</taxon>
    </lineage>
</organism>
<dbReference type="Proteomes" id="UP001595989">
    <property type="component" value="Unassembled WGS sequence"/>
</dbReference>
<evidence type="ECO:0000259" key="1">
    <source>
        <dbReference type="Pfam" id="PF01464"/>
    </source>
</evidence>
<dbReference type="EMBL" id="JBHSFU010000006">
    <property type="protein sequence ID" value="MFC4558832.1"/>
    <property type="molecule type" value="Genomic_DNA"/>
</dbReference>
<dbReference type="Gene3D" id="1.10.530.10">
    <property type="match status" value="1"/>
</dbReference>
<dbReference type="PANTHER" id="PTHR37423:SF2">
    <property type="entry name" value="MEMBRANE-BOUND LYTIC MUREIN TRANSGLYCOSYLASE C"/>
    <property type="match status" value="1"/>
</dbReference>
<evidence type="ECO:0000313" key="3">
    <source>
        <dbReference type="Proteomes" id="UP001595989"/>
    </source>
</evidence>
<dbReference type="SUPFAM" id="SSF53955">
    <property type="entry name" value="Lysozyme-like"/>
    <property type="match status" value="1"/>
</dbReference>
<dbReference type="Pfam" id="PF01464">
    <property type="entry name" value="SLT"/>
    <property type="match status" value="1"/>
</dbReference>
<feature type="domain" description="Transglycosylase SLT" evidence="1">
    <location>
        <begin position="65"/>
        <end position="181"/>
    </location>
</feature>
<protein>
    <submittedName>
        <fullName evidence="2">Transglycosylase SLT domain-containing protein</fullName>
    </submittedName>
</protein>
<sequence>MATNNGLKAENHNLKVENTFLATENLLDARKNSYYSWQKVNEKANELVAESNGRFEKSWAIYLVQQAETFDINPYIVYELLKVETGNTFNPKLVGPETDYGRAYGMAQFMKNTAPWIAEMSGIQYKKELLFDPYYSIHLSFVYLDFLHEFYGTWDKALTAYHRGMGGLEHFISENGHAKSWYAVEILSNANEYKQLTSAE</sequence>
<dbReference type="InterPro" id="IPR023346">
    <property type="entry name" value="Lysozyme-like_dom_sf"/>
</dbReference>